<dbReference type="Proteomes" id="UP001652624">
    <property type="component" value="Chromosome 10"/>
</dbReference>
<dbReference type="Pfam" id="PF14650">
    <property type="entry name" value="FAM75"/>
    <property type="match status" value="2"/>
</dbReference>
<evidence type="ECO:0000256" key="1">
    <source>
        <dbReference type="ARBA" id="ARBA00004167"/>
    </source>
</evidence>
<evidence type="ECO:0000256" key="6">
    <source>
        <dbReference type="SAM" id="MobiDB-lite"/>
    </source>
</evidence>
<gene>
    <name evidence="10" type="primary">LOC103107334</name>
</gene>
<accession>A0ABM3Y1N4</accession>
<feature type="region of interest" description="Disordered" evidence="6">
    <location>
        <begin position="470"/>
        <end position="575"/>
    </location>
</feature>
<dbReference type="GeneID" id="103107334"/>
<evidence type="ECO:0000256" key="4">
    <source>
        <dbReference type="ARBA" id="ARBA00023136"/>
    </source>
</evidence>
<comment type="similarity">
    <text evidence="5">Belongs to the SPATA31 family.</text>
</comment>
<dbReference type="Pfam" id="PF15371">
    <property type="entry name" value="DUF4599"/>
    <property type="match status" value="1"/>
</dbReference>
<feature type="compositionally biased region" description="Polar residues" evidence="6">
    <location>
        <begin position="494"/>
        <end position="511"/>
    </location>
</feature>
<dbReference type="PANTHER" id="PTHR21859">
    <property type="entry name" value="ACROSOME-SPECIFIC PROTEIN"/>
    <property type="match status" value="1"/>
</dbReference>
<evidence type="ECO:0000256" key="3">
    <source>
        <dbReference type="ARBA" id="ARBA00022989"/>
    </source>
</evidence>
<feature type="region of interest" description="Disordered" evidence="6">
    <location>
        <begin position="1053"/>
        <end position="1084"/>
    </location>
</feature>
<organism evidence="9 10">
    <name type="scientific">Erinaceus europaeus</name>
    <name type="common">Western European hedgehog</name>
    <dbReference type="NCBI Taxonomy" id="9365"/>
    <lineage>
        <taxon>Eukaryota</taxon>
        <taxon>Metazoa</taxon>
        <taxon>Chordata</taxon>
        <taxon>Craniata</taxon>
        <taxon>Vertebrata</taxon>
        <taxon>Euteleostomi</taxon>
        <taxon>Mammalia</taxon>
        <taxon>Eutheria</taxon>
        <taxon>Laurasiatheria</taxon>
        <taxon>Eulipotyphla</taxon>
        <taxon>Erinaceidae</taxon>
        <taxon>Erinaceinae</taxon>
        <taxon>Erinaceus</taxon>
    </lineage>
</organism>
<dbReference type="InterPro" id="IPR027970">
    <property type="entry name" value="SPATA31-like"/>
</dbReference>
<keyword evidence="3" id="KW-1133">Transmembrane helix</keyword>
<feature type="compositionally biased region" description="Polar residues" evidence="6">
    <location>
        <begin position="553"/>
        <end position="562"/>
    </location>
</feature>
<evidence type="ECO:0000313" key="10">
    <source>
        <dbReference type="RefSeq" id="XP_060054988.1"/>
    </source>
</evidence>
<feature type="domain" description="SPATA31" evidence="7">
    <location>
        <begin position="1624"/>
        <end position="2011"/>
    </location>
</feature>
<evidence type="ECO:0000256" key="5">
    <source>
        <dbReference type="ARBA" id="ARBA00035009"/>
    </source>
</evidence>
<dbReference type="RefSeq" id="XP_060054988.1">
    <property type="nucleotide sequence ID" value="XM_060199005.1"/>
</dbReference>
<feature type="compositionally biased region" description="Basic and acidic residues" evidence="6">
    <location>
        <begin position="528"/>
        <end position="552"/>
    </location>
</feature>
<protein>
    <submittedName>
        <fullName evidence="10">Spermatogenesis-associated protein 31D1-like</fullName>
    </submittedName>
</protein>
<name>A0ABM3Y1N4_ERIEU</name>
<sequence>MQRVDPALQTGLPVPLKTMYTVDPIMFPDVGTLSDLAQTVNPAGSYTCQQAPPTLPVLPAPDCTLTVTQSQSVSILLKPVQEKPSADSAGGLCAYVPAMTGIDHSSLSISQFSLWQAHAKKLFCSTLPQGEFNQEFLALHSSETSFGGNPAANLVETVNISFLSPEVLALLEKHIQNKINFLIRKEKEKRDSLLKQLKSEYQLNTSGEMTNTVVSKADSAVSLSFLNNEGKPEELQVHEQSQHQKTLQVHSQQKHFKFFWGLPTLHSESLSETVHFLGDLSSVCIFNGIPNYFTEQIPPVPPQPLPLSLPEVQPPPSPQTLLQSQSIPVPEVESLDTFRSLSPVLLSSSVPQMRVCGVTFLQTQEEPASIISPDIQNCLEWHVLKKQQDNLWGSSSMAQKPQEEFCPSPPKSPAHCASQVHASISILPGEFPLSKELEKILEHHLKKRLIQHHWGLPRRIHESLSFMLPPSDFSDKPKSEKNHEFSEITMHKCPTSQSLTVGLSNAGSFHETNSELEEDVGKSQGQILEKRSNKHLLNDLEKSSDQDLRSNSEKTPNYTPSHSGRDSKASEESLHQKKLENALISHLSKKLVEINTCQFPNTVHSSWHAIQQTVLEYEKSNRNVNQSNVCASVDCSLNTYKNIKFINCTAQEMLDSHIQRFHQRMTTGLPSRVLESIYIFTECSSSSSNLPPLASVIPEGDSKSGNLKDLRGNSQDDQMGMKNVGSVFDSHIPVISAVSNEGQGILRQSPDNNQELAEAVQGIKGDKPNLKKCQRQSSLLNRNPTKLPSRQAGDIHEPKFKSICPTNKLEMTQQKMIENKELFSNVAISREIFRAKELDALQSQTSDILTKCKSGRSPTQSANERKAASTKRLPRKISVLPDTNSPELKEQLIDELKLKLKSREQQLAQGQLVDMSSISDSLTHEILLTKDQHVFTGNVGASQEDESGISVEQEKELWVPGLTLRCQDKDFPPTIKSASHPGSKTSTLGGGDAEQASPQHGSRHFPSKYIPLKVYESKNSKLSSQKGQPPPENLFRQKLKDLWQRIYPGTKCMKQNSQVKGSSISSSQDRGPIKSRAATTRKTDTQKYINDTCKPLDKKVGHRHANYITSLQKPPPSVKSGTKQKTEVKAQKESVQEYPFKPKASSSNVINSNSHPQVPLIASQANSASQGMRGTDRHFCGEKAFKNSVVCPRHGPKMLHKGPMPPSTPLCRWHAGQCSHAVNAERFAFRDMSLQRDQFFRQKIILQGSQAGKHSLNLQKVPRKLGIEMAEKNLPSKNLKALGEKDKAILPLGRNHVTNRFRQLLCPDSSCEVCNRATAEVNQLLFPDVLEDTCPAVSSLVSTAPVTDSSFTLSTAFSTINPADPTPIPLNKSSPGTPSTLSPIPMLPLDKFLMSSSPYYAQLPKIFCPLGSKFPVKHSLPQSLAFPPSPPHDTQRLDPIVQPAAPLPCDTIFSYIHTISQDLNPLPNSPQTLNQTNSFACHQVQQNVSRDGTLPMTQSQLTSVSLKSVLENLSSESPYGLSTYVPENRDIDLSSLSISELSQWQAHTKNMFPSNLSSSNCQREHISPHQPQTCLWGDSANKHMDSSSLSFLGFNIQSLDVENTRAPETDWQTEGNAEHLNICQHILYVKTLRENLQQKYSQLYWGLPSLHSESLVATLLVSRSSSPLDSPFILFNRIYDSSMVQNQDPEPLSFPHSYPFPLPNVNSQSLTQAKPHFQFQFLPFCQIQPSCHLHSRLPIPPSSSPSQIRDCGVRFHRPEDELDSHISTENQHLEWHVLQKQQENLWGVVPVLQQSQEAVRLQVPPSIPLVKRSSQAHVPDAIHSGHFHIASESQEELESHLPRRSIPHWCYQPCRNVESFALMEPHCELTEISKQNNRYPHSQLIDFKGQDKKDLTEIEWHLSGSFNERSPTKFQLVKAMRSNRGHTLSQSPQNCLHSFSECYAVKHQGEVSKTKSNCLFQAMDHPGDELPSVSWNDTDQRQIETILRLHLIRKFCQIAADRIPLGVCDSWLAGSNTLSNSRGSQTNKENVSLKNRKLGNAYCQISTLEPYFLDFNTQQVLESHILRYRTSQIWGLPLKVLQSIKFYMLREAKTWPLPQMNFPSSASLNSGIASKGVVSELLQRNVRTFQENKIRTTNSAPILNCSLSAASAVDNERQEVQKTPPPEDTPGIAEVVQRSQSRKQSPILTTHSLINTENQSETRAGHEPKGENINSCGRTEMISDKRMVEKNSEHFCIANMFQAQELCVLQSQSDDILTGRESRDSHMVSVHTNKVKTPLSTECPSEEIKISEDVQLPNVKTQFLSELLESGEHIQAQGQPTDMSITPDNLTFKSSLTHTLNTSGRTMEASHMLHVPLEDSEISMEHRQEAWVSKHVLPKYPDDNFPLATKGVDSKAKTGHEDLRLGTSKTRKKSHSVEMRVLEDTSPSFSQDEQFPESYLRKKMKNFSQWIESKRKNMSQERILLKAKFMSTFAQHRDLLKNTTLFVRSQGPETTELMTAIGKILEEKLAHIHEPEVSELNQQEQMSTQVDTNKGHLPLSDTQKGVWTSAKPCSPEPISVDQSSFTHVRQVRHRVRQPQEVETFHNQLFCKFPLPLSREPVPHPPQECPVSQATITPDDNSVFRDLILLFKQKTLLEHFQEGKISP</sequence>
<feature type="region of interest" description="Disordered" evidence="6">
    <location>
        <begin position="969"/>
        <end position="1006"/>
    </location>
</feature>
<feature type="region of interest" description="Disordered" evidence="6">
    <location>
        <begin position="2154"/>
        <end position="2216"/>
    </location>
</feature>
<evidence type="ECO:0000259" key="8">
    <source>
        <dbReference type="Pfam" id="PF15371"/>
    </source>
</evidence>
<comment type="subcellular location">
    <subcellularLocation>
        <location evidence="1">Membrane</location>
        <topology evidence="1">Single-pass membrane protein</topology>
    </subcellularLocation>
</comment>
<feature type="region of interest" description="Disordered" evidence="6">
    <location>
        <begin position="851"/>
        <end position="882"/>
    </location>
</feature>
<proteinExistence type="inferred from homology"/>
<dbReference type="PANTHER" id="PTHR21859:SF51">
    <property type="entry name" value="RIKEN CDNA 1700014D04 GENE"/>
    <property type="match status" value="1"/>
</dbReference>
<dbReference type="InterPro" id="IPR039509">
    <property type="entry name" value="SPATA31"/>
</dbReference>
<evidence type="ECO:0000259" key="7">
    <source>
        <dbReference type="Pfam" id="PF14650"/>
    </source>
</evidence>
<reference evidence="10" key="1">
    <citation type="submission" date="2025-08" db="UniProtKB">
        <authorList>
            <consortium name="RefSeq"/>
        </authorList>
    </citation>
    <scope>IDENTIFICATION</scope>
</reference>
<keyword evidence="9" id="KW-1185">Reference proteome</keyword>
<feature type="compositionally biased region" description="Polar residues" evidence="6">
    <location>
        <begin position="2177"/>
        <end position="2202"/>
    </location>
</feature>
<feature type="compositionally biased region" description="Basic and acidic residues" evidence="6">
    <location>
        <begin position="473"/>
        <end position="490"/>
    </location>
</feature>
<evidence type="ECO:0000256" key="2">
    <source>
        <dbReference type="ARBA" id="ARBA00022692"/>
    </source>
</evidence>
<keyword evidence="4" id="KW-0472">Membrane</keyword>
<feature type="domain" description="SPATA31-like" evidence="8">
    <location>
        <begin position="1291"/>
        <end position="1345"/>
    </location>
</feature>
<feature type="compositionally biased region" description="Polar residues" evidence="6">
    <location>
        <begin position="976"/>
        <end position="987"/>
    </location>
</feature>
<evidence type="ECO:0000313" key="9">
    <source>
        <dbReference type="Proteomes" id="UP001652624"/>
    </source>
</evidence>
<keyword evidence="2" id="KW-0812">Transmembrane</keyword>
<feature type="domain" description="SPATA31" evidence="7">
    <location>
        <begin position="240"/>
        <end position="607"/>
    </location>
</feature>
<feature type="compositionally biased region" description="Basic and acidic residues" evidence="6">
    <location>
        <begin position="563"/>
        <end position="575"/>
    </location>
</feature>